<proteinExistence type="predicted"/>
<sequence>MRILSVVGIKAYSRYGYDYLKEITLRIANYQEYTIAEKDFKNLYPSDFEDLHLLLLPRLALITSFFPASDKRSFYWLINLWTLCFPVSNNEWKIMRFNEIYKFSDGTLTNIMEALHYRVKEYKVIIRVLRIIHMVVPEHLSDTYVFTMKMEILLEPTSNKLMVVKGTSRTTNNQAFTIKKGMSMPVQMSQAQDGEGIQTDDQRLDLADDLKEAQDHISQSIKSHKKKITTSKDKILREESKTTS</sequence>
<reference evidence="2" key="1">
    <citation type="journal article" date="2022" name="Int. J. Mol. Sci.">
        <title>Draft Genome of Tanacetum Coccineum: Genomic Comparison of Closely Related Tanacetum-Family Plants.</title>
        <authorList>
            <person name="Yamashiro T."/>
            <person name="Shiraishi A."/>
            <person name="Nakayama K."/>
            <person name="Satake H."/>
        </authorList>
    </citation>
    <scope>NUCLEOTIDE SEQUENCE</scope>
</reference>
<gene>
    <name evidence="2" type="ORF">Tco_0840548</name>
</gene>
<protein>
    <submittedName>
        <fullName evidence="2">Uncharacterized protein</fullName>
    </submittedName>
</protein>
<accession>A0ABQ5AUZ8</accession>
<comment type="caution">
    <text evidence="2">The sequence shown here is derived from an EMBL/GenBank/DDBJ whole genome shotgun (WGS) entry which is preliminary data.</text>
</comment>
<evidence type="ECO:0000313" key="2">
    <source>
        <dbReference type="EMBL" id="GJT06086.1"/>
    </source>
</evidence>
<evidence type="ECO:0000256" key="1">
    <source>
        <dbReference type="SAM" id="MobiDB-lite"/>
    </source>
</evidence>
<reference evidence="2" key="2">
    <citation type="submission" date="2022-01" db="EMBL/GenBank/DDBJ databases">
        <authorList>
            <person name="Yamashiro T."/>
            <person name="Shiraishi A."/>
            <person name="Satake H."/>
            <person name="Nakayama K."/>
        </authorList>
    </citation>
    <scope>NUCLEOTIDE SEQUENCE</scope>
</reference>
<feature type="compositionally biased region" description="Basic and acidic residues" evidence="1">
    <location>
        <begin position="230"/>
        <end position="244"/>
    </location>
</feature>
<dbReference type="EMBL" id="BQNB010012638">
    <property type="protein sequence ID" value="GJT06086.1"/>
    <property type="molecule type" value="Genomic_DNA"/>
</dbReference>
<evidence type="ECO:0000313" key="3">
    <source>
        <dbReference type="Proteomes" id="UP001151760"/>
    </source>
</evidence>
<keyword evidence="3" id="KW-1185">Reference proteome</keyword>
<organism evidence="2 3">
    <name type="scientific">Tanacetum coccineum</name>
    <dbReference type="NCBI Taxonomy" id="301880"/>
    <lineage>
        <taxon>Eukaryota</taxon>
        <taxon>Viridiplantae</taxon>
        <taxon>Streptophyta</taxon>
        <taxon>Embryophyta</taxon>
        <taxon>Tracheophyta</taxon>
        <taxon>Spermatophyta</taxon>
        <taxon>Magnoliopsida</taxon>
        <taxon>eudicotyledons</taxon>
        <taxon>Gunneridae</taxon>
        <taxon>Pentapetalae</taxon>
        <taxon>asterids</taxon>
        <taxon>campanulids</taxon>
        <taxon>Asterales</taxon>
        <taxon>Asteraceae</taxon>
        <taxon>Asteroideae</taxon>
        <taxon>Anthemideae</taxon>
        <taxon>Anthemidinae</taxon>
        <taxon>Tanacetum</taxon>
    </lineage>
</organism>
<dbReference type="Proteomes" id="UP001151760">
    <property type="component" value="Unassembled WGS sequence"/>
</dbReference>
<feature type="region of interest" description="Disordered" evidence="1">
    <location>
        <begin position="215"/>
        <end position="244"/>
    </location>
</feature>
<name>A0ABQ5AUZ8_9ASTR</name>